<keyword evidence="1" id="KW-0479">Metal-binding</keyword>
<keyword evidence="2" id="KW-0460">Magnesium</keyword>
<keyword evidence="4" id="KW-1185">Reference proteome</keyword>
<evidence type="ECO:0000313" key="3">
    <source>
        <dbReference type="EMBL" id="EEF33604.1"/>
    </source>
</evidence>
<dbReference type="PANTHER" id="PTHR46193:SF11">
    <property type="entry name" value="PHOSPHATASE, PUTATIVE-RELATED"/>
    <property type="match status" value="1"/>
</dbReference>
<evidence type="ECO:0000256" key="2">
    <source>
        <dbReference type="ARBA" id="ARBA00022842"/>
    </source>
</evidence>
<proteinExistence type="predicted"/>
<dbReference type="Gene3D" id="3.40.50.1000">
    <property type="entry name" value="HAD superfamily/HAD-like"/>
    <property type="match status" value="1"/>
</dbReference>
<dbReference type="InterPro" id="IPR036412">
    <property type="entry name" value="HAD-like_sf"/>
</dbReference>
<protein>
    <submittedName>
        <fullName evidence="3">2-deoxyglucose-6-phosphate phosphatase, putative</fullName>
    </submittedName>
</protein>
<evidence type="ECO:0000256" key="1">
    <source>
        <dbReference type="ARBA" id="ARBA00022723"/>
    </source>
</evidence>
<evidence type="ECO:0000313" key="4">
    <source>
        <dbReference type="Proteomes" id="UP000008311"/>
    </source>
</evidence>
<dbReference type="eggNOG" id="KOG2914">
    <property type="taxonomic scope" value="Eukaryota"/>
</dbReference>
<dbReference type="InterPro" id="IPR051600">
    <property type="entry name" value="Beta-PGM-like"/>
</dbReference>
<reference evidence="4" key="1">
    <citation type="journal article" date="2010" name="Nat. Biotechnol.">
        <title>Draft genome sequence of the oilseed species Ricinus communis.</title>
        <authorList>
            <person name="Chan A.P."/>
            <person name="Crabtree J."/>
            <person name="Zhao Q."/>
            <person name="Lorenzi H."/>
            <person name="Orvis J."/>
            <person name="Puiu D."/>
            <person name="Melake-Berhan A."/>
            <person name="Jones K.M."/>
            <person name="Redman J."/>
            <person name="Chen G."/>
            <person name="Cahoon E.B."/>
            <person name="Gedil M."/>
            <person name="Stanke M."/>
            <person name="Haas B.J."/>
            <person name="Wortman J.R."/>
            <person name="Fraser-Liggett C.M."/>
            <person name="Ravel J."/>
            <person name="Rabinowicz P.D."/>
        </authorList>
    </citation>
    <scope>NUCLEOTIDE SEQUENCE [LARGE SCALE GENOMIC DNA]</scope>
    <source>
        <strain evidence="4">cv. Hale</strain>
    </source>
</reference>
<dbReference type="NCBIfam" id="TIGR01509">
    <property type="entry name" value="HAD-SF-IA-v3"/>
    <property type="match status" value="1"/>
</dbReference>
<gene>
    <name evidence="3" type="ORF">RCOM_0519770</name>
</gene>
<organism evidence="3 4">
    <name type="scientific">Ricinus communis</name>
    <name type="common">Castor bean</name>
    <dbReference type="NCBI Taxonomy" id="3988"/>
    <lineage>
        <taxon>Eukaryota</taxon>
        <taxon>Viridiplantae</taxon>
        <taxon>Streptophyta</taxon>
        <taxon>Embryophyta</taxon>
        <taxon>Tracheophyta</taxon>
        <taxon>Spermatophyta</taxon>
        <taxon>Magnoliopsida</taxon>
        <taxon>eudicotyledons</taxon>
        <taxon>Gunneridae</taxon>
        <taxon>Pentapetalae</taxon>
        <taxon>rosids</taxon>
        <taxon>fabids</taxon>
        <taxon>Malpighiales</taxon>
        <taxon>Euphorbiaceae</taxon>
        <taxon>Acalyphoideae</taxon>
        <taxon>Acalypheae</taxon>
        <taxon>Ricinus</taxon>
    </lineage>
</organism>
<dbReference type="EMBL" id="EQ974105">
    <property type="protein sequence ID" value="EEF33604.1"/>
    <property type="molecule type" value="Genomic_DNA"/>
</dbReference>
<accession>B9SS13</accession>
<dbReference type="InterPro" id="IPR023214">
    <property type="entry name" value="HAD_sf"/>
</dbReference>
<dbReference type="InterPro" id="IPR006439">
    <property type="entry name" value="HAD-SF_hydro_IA"/>
</dbReference>
<dbReference type="STRING" id="3988.B9SS13"/>
<sequence length="200" mass="21816">MIVASIAVPAFINSSFSIQSSNCQLMLPIIALVISMTSIQDSCLWKLYYLTLMELSVILIPFTTIPSGKCFKWQAADKLKAVDGLYKVTKWVEDHGLKRAAVTNAPRANAELIISILRLTDFFNALIIGSDCEHPKPHPDPYMKALEALKVSKDHTFVFEDSVSGIKAGVAAGLPVVGLTTGNPEHFTRGSKTCLSYKGL</sequence>
<dbReference type="AlphaFoldDB" id="B9SS13"/>
<name>B9SS13_RICCO</name>
<dbReference type="Proteomes" id="UP000008311">
    <property type="component" value="Unassembled WGS sequence"/>
</dbReference>
<dbReference type="PANTHER" id="PTHR46193">
    <property type="entry name" value="6-PHOSPHOGLUCONATE PHOSPHATASE"/>
    <property type="match status" value="1"/>
</dbReference>
<dbReference type="GO" id="GO:0003824">
    <property type="term" value="F:catalytic activity"/>
    <property type="evidence" value="ECO:0007669"/>
    <property type="project" value="UniProtKB-ARBA"/>
</dbReference>
<dbReference type="InParanoid" id="B9SS13"/>
<dbReference type="CDD" id="cd07505">
    <property type="entry name" value="HAD_BPGM-like"/>
    <property type="match status" value="1"/>
</dbReference>
<dbReference type="GO" id="GO:0046872">
    <property type="term" value="F:metal ion binding"/>
    <property type="evidence" value="ECO:0007669"/>
    <property type="project" value="UniProtKB-KW"/>
</dbReference>
<dbReference type="InterPro" id="IPR041492">
    <property type="entry name" value="HAD_2"/>
</dbReference>
<dbReference type="Pfam" id="PF13419">
    <property type="entry name" value="HAD_2"/>
    <property type="match status" value="1"/>
</dbReference>
<dbReference type="SUPFAM" id="SSF56784">
    <property type="entry name" value="HAD-like"/>
    <property type="match status" value="1"/>
</dbReference>